<dbReference type="PANTHER" id="PTHR43434">
    <property type="entry name" value="PHOSPHOGLYCOLATE PHOSPHATASE"/>
    <property type="match status" value="1"/>
</dbReference>
<dbReference type="GO" id="GO:0008967">
    <property type="term" value="F:phosphoglycolate phosphatase activity"/>
    <property type="evidence" value="ECO:0007669"/>
    <property type="project" value="TreeGrafter"/>
</dbReference>
<dbReference type="PANTHER" id="PTHR43434:SF1">
    <property type="entry name" value="PHOSPHOGLYCOLATE PHOSPHATASE"/>
    <property type="match status" value="1"/>
</dbReference>
<dbReference type="InterPro" id="IPR041492">
    <property type="entry name" value="HAD_2"/>
</dbReference>
<dbReference type="Pfam" id="PF13419">
    <property type="entry name" value="HAD_2"/>
    <property type="match status" value="1"/>
</dbReference>
<dbReference type="InterPro" id="IPR023198">
    <property type="entry name" value="PGP-like_dom2"/>
</dbReference>
<proteinExistence type="predicted"/>
<evidence type="ECO:0000313" key="2">
    <source>
        <dbReference type="Proteomes" id="UP000235073"/>
    </source>
</evidence>
<protein>
    <submittedName>
        <fullName evidence="1">HAD family hydrolase</fullName>
    </submittedName>
</protein>
<dbReference type="Proteomes" id="UP000235073">
    <property type="component" value="Unassembled WGS sequence"/>
</dbReference>
<organism evidence="1 2">
    <name type="scientific">Streptococcus macedonicus</name>
    <name type="common">Streptococcus gallolyticus macedonicus</name>
    <dbReference type="NCBI Taxonomy" id="59310"/>
    <lineage>
        <taxon>Bacteria</taxon>
        <taxon>Bacillati</taxon>
        <taxon>Bacillota</taxon>
        <taxon>Bacilli</taxon>
        <taxon>Lactobacillales</taxon>
        <taxon>Streptococcaceae</taxon>
        <taxon>Streptococcus</taxon>
    </lineage>
</organism>
<dbReference type="EMBL" id="PKIB01000001">
    <property type="protein sequence ID" value="PLA55005.1"/>
    <property type="molecule type" value="Genomic_DNA"/>
</dbReference>
<gene>
    <name evidence="1" type="ORF">CYK21_02710</name>
</gene>
<dbReference type="Gene3D" id="3.40.50.1000">
    <property type="entry name" value="HAD superfamily/HAD-like"/>
    <property type="match status" value="1"/>
</dbReference>
<accession>A0A2I1YJG1</accession>
<dbReference type="AlphaFoldDB" id="A0A2I1YJG1"/>
<keyword evidence="1" id="KW-0378">Hydrolase</keyword>
<evidence type="ECO:0000313" key="1">
    <source>
        <dbReference type="EMBL" id="PLA55005.1"/>
    </source>
</evidence>
<sequence length="266" mass="30117">MSKNKEYAFCIDSDGCAMDTMTYKHQLFFGPLAAKVFKVPNQEDFLKKWDYINLFSRTRGVNRFVGLVMGLEYADIGGIDKLKQWVDSTPSLSNASLEKELKQNPSDDLEKALKWSKEVNQHIKEYQGDALAFVGVQEGLAMLHELGKVYVVSSANREAVEEEWSDQALIGYVDNLYCQDFGKKEDVIAALVAEGYKRDHLLMVGDSPGDLAAAEQNQVAFYPILVGKETESWKNLKDSFSQKFISGHVSTEELEQLKQSFWENLE</sequence>
<dbReference type="GO" id="GO:0006281">
    <property type="term" value="P:DNA repair"/>
    <property type="evidence" value="ECO:0007669"/>
    <property type="project" value="TreeGrafter"/>
</dbReference>
<dbReference type="InterPro" id="IPR036412">
    <property type="entry name" value="HAD-like_sf"/>
</dbReference>
<dbReference type="SUPFAM" id="SSF56784">
    <property type="entry name" value="HAD-like"/>
    <property type="match status" value="1"/>
</dbReference>
<dbReference type="GO" id="GO:0005829">
    <property type="term" value="C:cytosol"/>
    <property type="evidence" value="ECO:0007669"/>
    <property type="project" value="TreeGrafter"/>
</dbReference>
<dbReference type="RefSeq" id="WP_003064793.1">
    <property type="nucleotide sequence ID" value="NZ_PKIB01000001.1"/>
</dbReference>
<name>A0A2I1YJG1_STRMC</name>
<comment type="caution">
    <text evidence="1">The sequence shown here is derived from an EMBL/GenBank/DDBJ whole genome shotgun (WGS) entry which is preliminary data.</text>
</comment>
<dbReference type="Gene3D" id="1.10.150.240">
    <property type="entry name" value="Putative phosphatase, domain 2"/>
    <property type="match status" value="1"/>
</dbReference>
<reference evidence="1 2" key="1">
    <citation type="submission" date="2017-12" db="EMBL/GenBank/DDBJ databases">
        <title>Phylogenetic diversity of female urinary microbiome.</title>
        <authorList>
            <person name="Thomas-White K."/>
            <person name="Wolfe A.J."/>
        </authorList>
    </citation>
    <scope>NUCLEOTIDE SEQUENCE [LARGE SCALE GENOMIC DNA]</scope>
    <source>
        <strain evidence="1 2">UMB0733</strain>
    </source>
</reference>
<dbReference type="InterPro" id="IPR023214">
    <property type="entry name" value="HAD_sf"/>
</dbReference>
<dbReference type="InterPro" id="IPR050155">
    <property type="entry name" value="HAD-like_hydrolase_sf"/>
</dbReference>
<dbReference type="CDD" id="cd01427">
    <property type="entry name" value="HAD_like"/>
    <property type="match status" value="1"/>
</dbReference>